<organism evidence="1 2">
    <name type="scientific">Dreissena polymorpha</name>
    <name type="common">Zebra mussel</name>
    <name type="synonym">Mytilus polymorpha</name>
    <dbReference type="NCBI Taxonomy" id="45954"/>
    <lineage>
        <taxon>Eukaryota</taxon>
        <taxon>Metazoa</taxon>
        <taxon>Spiralia</taxon>
        <taxon>Lophotrochozoa</taxon>
        <taxon>Mollusca</taxon>
        <taxon>Bivalvia</taxon>
        <taxon>Autobranchia</taxon>
        <taxon>Heteroconchia</taxon>
        <taxon>Euheterodonta</taxon>
        <taxon>Imparidentia</taxon>
        <taxon>Neoheterodontei</taxon>
        <taxon>Myida</taxon>
        <taxon>Dreissenoidea</taxon>
        <taxon>Dreissenidae</taxon>
        <taxon>Dreissena</taxon>
    </lineage>
</organism>
<keyword evidence="2" id="KW-1185">Reference proteome</keyword>
<dbReference type="AlphaFoldDB" id="A0A9D4MWF6"/>
<proteinExistence type="predicted"/>
<reference evidence="1" key="1">
    <citation type="journal article" date="2019" name="bioRxiv">
        <title>The Genome of the Zebra Mussel, Dreissena polymorpha: A Resource for Invasive Species Research.</title>
        <authorList>
            <person name="McCartney M.A."/>
            <person name="Auch B."/>
            <person name="Kono T."/>
            <person name="Mallez S."/>
            <person name="Zhang Y."/>
            <person name="Obille A."/>
            <person name="Becker A."/>
            <person name="Abrahante J.E."/>
            <person name="Garbe J."/>
            <person name="Badalamenti J.P."/>
            <person name="Herman A."/>
            <person name="Mangelson H."/>
            <person name="Liachko I."/>
            <person name="Sullivan S."/>
            <person name="Sone E.D."/>
            <person name="Koren S."/>
            <person name="Silverstein K.A.T."/>
            <person name="Beckman K.B."/>
            <person name="Gohl D.M."/>
        </authorList>
    </citation>
    <scope>NUCLEOTIDE SEQUENCE</scope>
    <source>
        <strain evidence="1">Duluth1</strain>
        <tissue evidence="1">Whole animal</tissue>
    </source>
</reference>
<dbReference type="Proteomes" id="UP000828390">
    <property type="component" value="Unassembled WGS sequence"/>
</dbReference>
<dbReference type="EMBL" id="JAIWYP010000001">
    <property type="protein sequence ID" value="KAH3883151.1"/>
    <property type="molecule type" value="Genomic_DNA"/>
</dbReference>
<evidence type="ECO:0000313" key="2">
    <source>
        <dbReference type="Proteomes" id="UP000828390"/>
    </source>
</evidence>
<comment type="caution">
    <text evidence="1">The sequence shown here is derived from an EMBL/GenBank/DDBJ whole genome shotgun (WGS) entry which is preliminary data.</text>
</comment>
<sequence length="67" mass="7472">MWRITNFTNYADDNNNARVVFVHLQLSDTTPLARSGNPGYVIGKPIRYGTLNETTGLDGAKKYPLNT</sequence>
<evidence type="ECO:0000313" key="1">
    <source>
        <dbReference type="EMBL" id="KAH3883151.1"/>
    </source>
</evidence>
<gene>
    <name evidence="1" type="ORF">DPMN_007101</name>
</gene>
<name>A0A9D4MWF6_DREPO</name>
<protein>
    <submittedName>
        <fullName evidence="1">Uncharacterized protein</fullName>
    </submittedName>
</protein>
<accession>A0A9D4MWF6</accession>
<reference evidence="1" key="2">
    <citation type="submission" date="2020-11" db="EMBL/GenBank/DDBJ databases">
        <authorList>
            <person name="McCartney M.A."/>
            <person name="Auch B."/>
            <person name="Kono T."/>
            <person name="Mallez S."/>
            <person name="Becker A."/>
            <person name="Gohl D.M."/>
            <person name="Silverstein K.A.T."/>
            <person name="Koren S."/>
            <person name="Bechman K.B."/>
            <person name="Herman A."/>
            <person name="Abrahante J.E."/>
            <person name="Garbe J."/>
        </authorList>
    </citation>
    <scope>NUCLEOTIDE SEQUENCE</scope>
    <source>
        <strain evidence="1">Duluth1</strain>
        <tissue evidence="1">Whole animal</tissue>
    </source>
</reference>